<protein>
    <submittedName>
        <fullName evidence="2">Flavodoxin</fullName>
    </submittedName>
</protein>
<gene>
    <name evidence="2" type="ORF">J2S72_000260</name>
</gene>
<dbReference type="InterPro" id="IPR001226">
    <property type="entry name" value="Flavodoxin_CS"/>
</dbReference>
<dbReference type="SUPFAM" id="SSF52218">
    <property type="entry name" value="Flavoproteins"/>
    <property type="match status" value="1"/>
</dbReference>
<dbReference type="PROSITE" id="PS00201">
    <property type="entry name" value="FLAVODOXIN"/>
    <property type="match status" value="1"/>
</dbReference>
<dbReference type="InterPro" id="IPR029039">
    <property type="entry name" value="Flavoprotein-like_sf"/>
</dbReference>
<dbReference type="Pfam" id="PF12641">
    <property type="entry name" value="Flavodoxin_3"/>
    <property type="match status" value="1"/>
</dbReference>
<evidence type="ECO:0000313" key="2">
    <source>
        <dbReference type="EMBL" id="MDQ0274264.1"/>
    </source>
</evidence>
<dbReference type="Proteomes" id="UP001236559">
    <property type="component" value="Unassembled WGS sequence"/>
</dbReference>
<dbReference type="EMBL" id="JAUSTN010000001">
    <property type="protein sequence ID" value="MDQ0274264.1"/>
    <property type="molecule type" value="Genomic_DNA"/>
</dbReference>
<dbReference type="RefSeq" id="WP_307494858.1">
    <property type="nucleotide sequence ID" value="NZ_JAUSTN010000001.1"/>
</dbReference>
<dbReference type="PANTHER" id="PTHR38030">
    <property type="entry name" value="PROTOPORPHYRINOGEN IX DEHYDROGENASE [MENAQUINONE]"/>
    <property type="match status" value="1"/>
</dbReference>
<reference evidence="2 3" key="1">
    <citation type="submission" date="2023-07" db="EMBL/GenBank/DDBJ databases">
        <title>Genomic Encyclopedia of Type Strains, Phase IV (KMG-IV): sequencing the most valuable type-strain genomes for metagenomic binning, comparative biology and taxonomic classification.</title>
        <authorList>
            <person name="Goeker M."/>
        </authorList>
    </citation>
    <scope>NUCLEOTIDE SEQUENCE [LARGE SCALE GENOMIC DNA]</scope>
    <source>
        <strain evidence="2 3">DSM 22616</strain>
    </source>
</reference>
<accession>A0ABU0ATT7</accession>
<dbReference type="InterPro" id="IPR008254">
    <property type="entry name" value="Flavodoxin/NO_synth"/>
</dbReference>
<sequence length="171" mass="19425">MKGLIIYSSKTGNTKRMAEKIYEALKDKQQMTIKDIREAPQIEEYDFILLGGWIDRGTLETKTLKLLKTIKNKKIGLFATLGAMPDSEHGRKVIKNLQDLLKDRDSLGQYICPGLVDPKMIEKLKGITGLVVPKKIKEKMIETSLKSRKATEEELLEAANYFAENIKRLAN</sequence>
<name>A0ABU0ATT7_9FIRM</name>
<dbReference type="Gene3D" id="3.40.50.360">
    <property type="match status" value="1"/>
</dbReference>
<feature type="domain" description="Flavodoxin-like" evidence="1">
    <location>
        <begin position="4"/>
        <end position="162"/>
    </location>
</feature>
<comment type="caution">
    <text evidence="2">The sequence shown here is derived from an EMBL/GenBank/DDBJ whole genome shotgun (WGS) entry which is preliminary data.</text>
</comment>
<keyword evidence="3" id="KW-1185">Reference proteome</keyword>
<proteinExistence type="predicted"/>
<dbReference type="InterPro" id="IPR052200">
    <property type="entry name" value="Protoporphyrinogen_IX_DH"/>
</dbReference>
<dbReference type="PANTHER" id="PTHR38030:SF2">
    <property type="entry name" value="PROTOPORPHYRINOGEN IX DEHYDROGENASE [QUINONE]"/>
    <property type="match status" value="1"/>
</dbReference>
<evidence type="ECO:0000259" key="1">
    <source>
        <dbReference type="Pfam" id="PF12641"/>
    </source>
</evidence>
<organism evidence="2 3">
    <name type="scientific">Peptoniphilus koenoeneniae</name>
    <dbReference type="NCBI Taxonomy" id="507751"/>
    <lineage>
        <taxon>Bacteria</taxon>
        <taxon>Bacillati</taxon>
        <taxon>Bacillota</taxon>
        <taxon>Tissierellia</taxon>
        <taxon>Tissierellales</taxon>
        <taxon>Peptoniphilaceae</taxon>
        <taxon>Peptoniphilus</taxon>
    </lineage>
</organism>
<evidence type="ECO:0000313" key="3">
    <source>
        <dbReference type="Proteomes" id="UP001236559"/>
    </source>
</evidence>